<name>A0A7J8V0E3_9ROSI</name>
<gene>
    <name evidence="2" type="ORF">Goklo_008623</name>
</gene>
<dbReference type="GO" id="GO:0008270">
    <property type="term" value="F:zinc ion binding"/>
    <property type="evidence" value="ECO:0007669"/>
    <property type="project" value="InterPro"/>
</dbReference>
<keyword evidence="3" id="KW-1185">Reference proteome</keyword>
<comment type="caution">
    <text evidence="2">The sequence shown here is derived from an EMBL/GenBank/DDBJ whole genome shotgun (WGS) entry which is preliminary data.</text>
</comment>
<sequence length="157" mass="17534">MKPYSGVVKAWIKFPGLSDFLYKWRIVEETEGIIGKVTKLGFNTDSGTRGKFARLPVYVDLDNSMVRFNCGRYGHVRKMCPKKATETSQSEVEVLTVANKNSVGDLVAYEPWMVINRKSWWSSRPNCSQQAFVLGFEGITLDLGLYLSALIVAISGG</sequence>
<dbReference type="EMBL" id="JABFAB010000008">
    <property type="protein sequence ID" value="MBA0656247.1"/>
    <property type="molecule type" value="Genomic_DNA"/>
</dbReference>
<dbReference type="GO" id="GO:0003676">
    <property type="term" value="F:nucleic acid binding"/>
    <property type="evidence" value="ECO:0007669"/>
    <property type="project" value="InterPro"/>
</dbReference>
<dbReference type="InterPro" id="IPR001878">
    <property type="entry name" value="Znf_CCHC"/>
</dbReference>
<dbReference type="PANTHER" id="PTHR31286">
    <property type="entry name" value="GLYCINE-RICH CELL WALL STRUCTURAL PROTEIN 1.8-LIKE"/>
    <property type="match status" value="1"/>
</dbReference>
<proteinExistence type="predicted"/>
<dbReference type="OrthoDB" id="1002340at2759"/>
<evidence type="ECO:0000313" key="2">
    <source>
        <dbReference type="EMBL" id="MBA0656247.1"/>
    </source>
</evidence>
<accession>A0A7J8V0E3</accession>
<reference evidence="2 3" key="1">
    <citation type="journal article" date="2019" name="Genome Biol. Evol.">
        <title>Insights into the evolution of the New World diploid cottons (Gossypium, subgenus Houzingenia) based on genome sequencing.</title>
        <authorList>
            <person name="Grover C.E."/>
            <person name="Arick M.A. 2nd"/>
            <person name="Thrash A."/>
            <person name="Conover J.L."/>
            <person name="Sanders W.S."/>
            <person name="Peterson D.G."/>
            <person name="Frelichowski J.E."/>
            <person name="Scheffler J.A."/>
            <person name="Scheffler B.E."/>
            <person name="Wendel J.F."/>
        </authorList>
    </citation>
    <scope>NUCLEOTIDE SEQUENCE [LARGE SCALE GENOMIC DNA]</scope>
    <source>
        <strain evidence="2">57</strain>
        <tissue evidence="2">Leaf</tissue>
    </source>
</reference>
<evidence type="ECO:0000313" key="3">
    <source>
        <dbReference type="Proteomes" id="UP000593573"/>
    </source>
</evidence>
<protein>
    <recommendedName>
        <fullName evidence="1">CCHC-type domain-containing protein</fullName>
    </recommendedName>
</protein>
<dbReference type="PANTHER" id="PTHR31286:SF173">
    <property type="entry name" value="DUF4283 DOMAIN-CONTAINING PROTEIN"/>
    <property type="match status" value="1"/>
</dbReference>
<organism evidence="2 3">
    <name type="scientific">Gossypium klotzschianum</name>
    <dbReference type="NCBI Taxonomy" id="34286"/>
    <lineage>
        <taxon>Eukaryota</taxon>
        <taxon>Viridiplantae</taxon>
        <taxon>Streptophyta</taxon>
        <taxon>Embryophyta</taxon>
        <taxon>Tracheophyta</taxon>
        <taxon>Spermatophyta</taxon>
        <taxon>Magnoliopsida</taxon>
        <taxon>eudicotyledons</taxon>
        <taxon>Gunneridae</taxon>
        <taxon>Pentapetalae</taxon>
        <taxon>rosids</taxon>
        <taxon>malvids</taxon>
        <taxon>Malvales</taxon>
        <taxon>Malvaceae</taxon>
        <taxon>Malvoideae</taxon>
        <taxon>Gossypium</taxon>
    </lineage>
</organism>
<dbReference type="Proteomes" id="UP000593573">
    <property type="component" value="Unassembled WGS sequence"/>
</dbReference>
<feature type="domain" description="CCHC-type" evidence="1">
    <location>
        <begin position="68"/>
        <end position="82"/>
    </location>
</feature>
<dbReference type="InterPro" id="IPR040256">
    <property type="entry name" value="At4g02000-like"/>
</dbReference>
<dbReference type="AlphaFoldDB" id="A0A7J8V0E3"/>
<evidence type="ECO:0000259" key="1">
    <source>
        <dbReference type="Pfam" id="PF00098"/>
    </source>
</evidence>
<dbReference type="Pfam" id="PF00098">
    <property type="entry name" value="zf-CCHC"/>
    <property type="match status" value="1"/>
</dbReference>